<evidence type="ECO:0008006" key="5">
    <source>
        <dbReference type="Google" id="ProtNLM"/>
    </source>
</evidence>
<evidence type="ECO:0000313" key="3">
    <source>
        <dbReference type="EMBL" id="EGG06340.1"/>
    </source>
</evidence>
<dbReference type="OrthoDB" id="10403900at2759"/>
<accession>F4RMP9</accession>
<feature type="signal peptide" evidence="2">
    <location>
        <begin position="1"/>
        <end position="26"/>
    </location>
</feature>
<keyword evidence="2" id="KW-0732">Signal</keyword>
<dbReference type="RefSeq" id="XP_007410578.1">
    <property type="nucleotide sequence ID" value="XM_007410516.1"/>
</dbReference>
<feature type="chain" id="PRO_5003315280" description="Secreted protein" evidence="2">
    <location>
        <begin position="27"/>
        <end position="483"/>
    </location>
</feature>
<feature type="compositionally biased region" description="Basic and acidic residues" evidence="1">
    <location>
        <begin position="122"/>
        <end position="134"/>
    </location>
</feature>
<evidence type="ECO:0000313" key="4">
    <source>
        <dbReference type="Proteomes" id="UP000001072"/>
    </source>
</evidence>
<dbReference type="HOGENOM" id="CLU_565084_0_0_1"/>
<organism evidence="4">
    <name type="scientific">Melampsora larici-populina (strain 98AG31 / pathotype 3-4-7)</name>
    <name type="common">Poplar leaf rust fungus</name>
    <dbReference type="NCBI Taxonomy" id="747676"/>
    <lineage>
        <taxon>Eukaryota</taxon>
        <taxon>Fungi</taxon>
        <taxon>Dikarya</taxon>
        <taxon>Basidiomycota</taxon>
        <taxon>Pucciniomycotina</taxon>
        <taxon>Pucciniomycetes</taxon>
        <taxon>Pucciniales</taxon>
        <taxon>Melampsoraceae</taxon>
        <taxon>Melampsora</taxon>
    </lineage>
</organism>
<evidence type="ECO:0000256" key="2">
    <source>
        <dbReference type="SAM" id="SignalP"/>
    </source>
</evidence>
<dbReference type="GeneID" id="18922993"/>
<dbReference type="EMBL" id="GL883109">
    <property type="protein sequence ID" value="EGG06340.1"/>
    <property type="molecule type" value="Genomic_DNA"/>
</dbReference>
<feature type="compositionally biased region" description="Basic and acidic residues" evidence="1">
    <location>
        <begin position="100"/>
        <end position="109"/>
    </location>
</feature>
<reference evidence="4" key="1">
    <citation type="journal article" date="2011" name="Proc. Natl. Acad. Sci. U.S.A.">
        <title>Obligate biotrophy features unraveled by the genomic analysis of rust fungi.</title>
        <authorList>
            <person name="Duplessis S."/>
            <person name="Cuomo C.A."/>
            <person name="Lin Y.-C."/>
            <person name="Aerts A."/>
            <person name="Tisserant E."/>
            <person name="Veneault-Fourrey C."/>
            <person name="Joly D.L."/>
            <person name="Hacquard S."/>
            <person name="Amselem J."/>
            <person name="Cantarel B.L."/>
            <person name="Chiu R."/>
            <person name="Coutinho P.M."/>
            <person name="Feau N."/>
            <person name="Field M."/>
            <person name="Frey P."/>
            <person name="Gelhaye E."/>
            <person name="Goldberg J."/>
            <person name="Grabherr M.G."/>
            <person name="Kodira C.D."/>
            <person name="Kohler A."/>
            <person name="Kuees U."/>
            <person name="Lindquist E.A."/>
            <person name="Lucas S.M."/>
            <person name="Mago R."/>
            <person name="Mauceli E."/>
            <person name="Morin E."/>
            <person name="Murat C."/>
            <person name="Pangilinan J.L."/>
            <person name="Park R."/>
            <person name="Pearson M."/>
            <person name="Quesneville H."/>
            <person name="Rouhier N."/>
            <person name="Sakthikumar S."/>
            <person name="Salamov A.A."/>
            <person name="Schmutz J."/>
            <person name="Selles B."/>
            <person name="Shapiro H."/>
            <person name="Tanguay P."/>
            <person name="Tuskan G.A."/>
            <person name="Henrissat B."/>
            <person name="Van de Peer Y."/>
            <person name="Rouze P."/>
            <person name="Ellis J.G."/>
            <person name="Dodds P.N."/>
            <person name="Schein J.E."/>
            <person name="Zhong S."/>
            <person name="Hamelin R.C."/>
            <person name="Grigoriev I.V."/>
            <person name="Szabo L.J."/>
            <person name="Martin F."/>
        </authorList>
    </citation>
    <scope>NUCLEOTIDE SEQUENCE [LARGE SCALE GENOMIC DNA]</scope>
    <source>
        <strain evidence="4">98AG31 / pathotype 3-4-7</strain>
    </source>
</reference>
<name>F4RMP9_MELLP</name>
<sequence length="483" mass="55085">MARKPTYIKLLTLIFYVAFLVCVAECTLHAAQYSEVHSMDMKPERWGPSASQVSYNKVVPENQEGYQAGEWKLVSQKRGSKKRLERDDLTKDGRKLKKKVQQDNRERYQAGKLKPAPQNKGSENRLGRDGSMKNGLEKKATKGIFKPPQMHGLRIFSEHRTPFSWNVDSVETTLTNRFDEITGNALGGKDKALCRERTISLIPRFMNIFAYNGGQTFENLREEMLVTLRSILQRPESNGFSQAEECLSHNIYTTIEGAIEDLQFLIGTDSASISKLLKIQDERTKALLSMYQYTVNFGEGTDGIFHRMIELVDHTLGRFVWSYGIEPPHFLMQLDRSNLDLHNKISNGSLWLATMGFDNRMSQEAAHKLGEAVAKRSAHNPLLRQMLDYVSTLTGALAKEDLLRTLEVSRARDEVSSRIAVYFGDLRKQIWLTNFADHEPEKPVESWEAVESAAQQLAAQNIMEWRSYGLQLGTIFDEFRSIC</sequence>
<evidence type="ECO:0000256" key="1">
    <source>
        <dbReference type="SAM" id="MobiDB-lite"/>
    </source>
</evidence>
<keyword evidence="4" id="KW-1185">Reference proteome</keyword>
<protein>
    <recommendedName>
        <fullName evidence="5">Secreted protein</fullName>
    </recommendedName>
</protein>
<proteinExistence type="predicted"/>
<dbReference type="InParanoid" id="F4RMP9"/>
<dbReference type="VEuPathDB" id="FungiDB:MELLADRAFT_106808"/>
<feature type="compositionally biased region" description="Basic and acidic residues" evidence="1">
    <location>
        <begin position="82"/>
        <end position="93"/>
    </location>
</feature>
<gene>
    <name evidence="3" type="ORF">MELLADRAFT_106808</name>
</gene>
<dbReference type="AlphaFoldDB" id="F4RMP9"/>
<feature type="region of interest" description="Disordered" evidence="1">
    <location>
        <begin position="70"/>
        <end position="134"/>
    </location>
</feature>
<dbReference type="Proteomes" id="UP000001072">
    <property type="component" value="Unassembled WGS sequence"/>
</dbReference>
<dbReference type="KEGG" id="mlr:MELLADRAFT_106808"/>